<evidence type="ECO:0000313" key="3">
    <source>
        <dbReference type="Proteomes" id="UP000187134"/>
    </source>
</evidence>
<feature type="region of interest" description="Disordered" evidence="1">
    <location>
        <begin position="1"/>
        <end position="28"/>
    </location>
</feature>
<name>A0A1R1BU85_PAEAM</name>
<dbReference type="Proteomes" id="UP000187134">
    <property type="component" value="Unassembled WGS sequence"/>
</dbReference>
<dbReference type="EMBL" id="MRTJ01000005">
    <property type="protein sequence ID" value="OMF13442.1"/>
    <property type="molecule type" value="Genomic_DNA"/>
</dbReference>
<sequence length="90" mass="10004">MKDQHYPGVPMKRRFADHHGKGSKGINKMKAYSYNNDIRPIIRITQEPAANVGNVVDCSILLKETSDSLYSSPVKGNILLTKELSSHVHG</sequence>
<comment type="caution">
    <text evidence="2">The sequence shown here is derived from an EMBL/GenBank/DDBJ whole genome shotgun (WGS) entry which is preliminary data.</text>
</comment>
<dbReference type="OrthoDB" id="2663712at2"/>
<evidence type="ECO:0000256" key="1">
    <source>
        <dbReference type="SAM" id="MobiDB-lite"/>
    </source>
</evidence>
<protein>
    <submittedName>
        <fullName evidence="2">Uncharacterized protein</fullName>
    </submittedName>
</protein>
<reference evidence="2 3" key="1">
    <citation type="submission" date="2016-11" db="EMBL/GenBank/DDBJ databases">
        <title>Paenibacillus species isolates.</title>
        <authorList>
            <person name="Beno S.M."/>
        </authorList>
    </citation>
    <scope>NUCLEOTIDE SEQUENCE [LARGE SCALE GENOMIC DNA]</scope>
    <source>
        <strain evidence="2 3">FSL H8-0246</strain>
    </source>
</reference>
<proteinExistence type="predicted"/>
<accession>A0A1R1BU85</accession>
<organism evidence="2 3">
    <name type="scientific">Paenibacillus amylolyticus</name>
    <dbReference type="NCBI Taxonomy" id="1451"/>
    <lineage>
        <taxon>Bacteria</taxon>
        <taxon>Bacillati</taxon>
        <taxon>Bacillota</taxon>
        <taxon>Bacilli</taxon>
        <taxon>Bacillales</taxon>
        <taxon>Paenibacillaceae</taxon>
        <taxon>Paenibacillus</taxon>
    </lineage>
</organism>
<gene>
    <name evidence="2" type="ORF">BK131_16185</name>
</gene>
<dbReference type="AlphaFoldDB" id="A0A1R1BU85"/>
<evidence type="ECO:0000313" key="2">
    <source>
        <dbReference type="EMBL" id="OMF13442.1"/>
    </source>
</evidence>
<dbReference type="RefSeq" id="WP_076332386.1">
    <property type="nucleotide sequence ID" value="NZ_MRTJ01000005.1"/>
</dbReference>